<evidence type="ECO:0000313" key="5">
    <source>
        <dbReference type="EMBL" id="BBY62067.1"/>
    </source>
</evidence>
<dbReference type="SUPFAM" id="SSF53822">
    <property type="entry name" value="Periplasmic binding protein-like I"/>
    <property type="match status" value="1"/>
</dbReference>
<evidence type="ECO:0000256" key="1">
    <source>
        <dbReference type="ARBA" id="ARBA00004196"/>
    </source>
</evidence>
<dbReference type="Proteomes" id="UP000467148">
    <property type="component" value="Chromosome"/>
</dbReference>
<dbReference type="InterPro" id="IPR025997">
    <property type="entry name" value="SBP_2_dom"/>
</dbReference>
<dbReference type="Gene3D" id="3.40.50.2300">
    <property type="match status" value="2"/>
</dbReference>
<evidence type="ECO:0000256" key="2">
    <source>
        <dbReference type="ARBA" id="ARBA00007639"/>
    </source>
</evidence>
<keyword evidence="3" id="KW-0732">Signal</keyword>
<protein>
    <submittedName>
        <fullName evidence="5">D-ribose ABC transporter substrate-binding protein</fullName>
    </submittedName>
</protein>
<dbReference type="EMBL" id="AP022596">
    <property type="protein sequence ID" value="BBY62067.1"/>
    <property type="molecule type" value="Genomic_DNA"/>
</dbReference>
<evidence type="ECO:0000256" key="3">
    <source>
        <dbReference type="SAM" id="SignalP"/>
    </source>
</evidence>
<feature type="chain" id="PRO_5029519544" evidence="3">
    <location>
        <begin position="29"/>
        <end position="328"/>
    </location>
</feature>
<dbReference type="CDD" id="cd01536">
    <property type="entry name" value="PBP1_ABC_sugar_binding-like"/>
    <property type="match status" value="1"/>
</dbReference>
<dbReference type="KEGG" id="mhev:MHEL_03100"/>
<comment type="subcellular location">
    <subcellularLocation>
        <location evidence="1">Cell envelope</location>
    </subcellularLocation>
</comment>
<feature type="domain" description="Periplasmic binding protein" evidence="4">
    <location>
        <begin position="44"/>
        <end position="299"/>
    </location>
</feature>
<sequence length="328" mass="34151">MVHKLQKRSRGLALVAASVLVMSLNACAARDTATNADCAQTYAIGFSHPSGQAAFVKALKSKVEQAAQANGCVKVLLDNTQGESLENQRATLESWVAQKVNAIVVLPVDNASVESLRKRAQAQGTKWLTYAGLTEGADGSVGFDNDASGTMVANDAIAWAGHAYPGGGLTAAITTSPLVGFNGRFAIPNKLLPEAGIDVVSYQQCLDQACGLRIAEDTLREHPNLRVFIGLNDDAALGALRAFNNAGVDPQTVYIAGQDGNIDGLEAVKKGGAYRASAAILLADLAQSIIDTSIAAVTGNGVTNSESAVELATLRDPAQLDKLIAQYN</sequence>
<dbReference type="Pfam" id="PF13407">
    <property type="entry name" value="Peripla_BP_4"/>
    <property type="match status" value="1"/>
</dbReference>
<reference evidence="5 6" key="1">
    <citation type="journal article" date="2019" name="Emerg. Microbes Infect.">
        <title>Comprehensive subspecies identification of 175 nontuberculous mycobacteria species based on 7547 genomic profiles.</title>
        <authorList>
            <person name="Matsumoto Y."/>
            <person name="Kinjo T."/>
            <person name="Motooka D."/>
            <person name="Nabeya D."/>
            <person name="Jung N."/>
            <person name="Uechi K."/>
            <person name="Horii T."/>
            <person name="Iida T."/>
            <person name="Fujita J."/>
            <person name="Nakamura S."/>
        </authorList>
    </citation>
    <scope>NUCLEOTIDE SEQUENCE [LARGE SCALE GENOMIC DNA]</scope>
    <source>
        <strain evidence="5 6">JCM 30396</strain>
    </source>
</reference>
<evidence type="ECO:0000259" key="4">
    <source>
        <dbReference type="Pfam" id="PF13407"/>
    </source>
</evidence>
<dbReference type="InterPro" id="IPR028082">
    <property type="entry name" value="Peripla_BP_I"/>
</dbReference>
<dbReference type="PANTHER" id="PTHR30036:SF7">
    <property type="entry name" value="ABC TRANSPORTER PERIPLASMIC-BINDING PROTEIN YPHF"/>
    <property type="match status" value="1"/>
</dbReference>
<comment type="similarity">
    <text evidence="2">Belongs to the bacterial solute-binding protein 2 family.</text>
</comment>
<accession>A0A7I7SYH4</accession>
<evidence type="ECO:0000313" key="6">
    <source>
        <dbReference type="Proteomes" id="UP000467148"/>
    </source>
</evidence>
<dbReference type="RefSeq" id="WP_163745938.1">
    <property type="nucleotide sequence ID" value="NZ_AP022596.1"/>
</dbReference>
<proteinExistence type="inferred from homology"/>
<dbReference type="GO" id="GO:0030288">
    <property type="term" value="C:outer membrane-bounded periplasmic space"/>
    <property type="evidence" value="ECO:0007669"/>
    <property type="project" value="TreeGrafter"/>
</dbReference>
<dbReference type="InterPro" id="IPR050555">
    <property type="entry name" value="Bact_Solute-Bind_Prot2"/>
</dbReference>
<feature type="signal peptide" evidence="3">
    <location>
        <begin position="1"/>
        <end position="28"/>
    </location>
</feature>
<dbReference type="AlphaFoldDB" id="A0A7I7SYH4"/>
<dbReference type="PANTHER" id="PTHR30036">
    <property type="entry name" value="D-XYLOSE-BINDING PERIPLASMIC PROTEIN"/>
    <property type="match status" value="1"/>
</dbReference>
<gene>
    <name evidence="5" type="ORF">MHEL_03100</name>
</gene>
<organism evidence="5 6">
    <name type="scientific">Mycolicibacterium helvum</name>
    <dbReference type="NCBI Taxonomy" id="1534349"/>
    <lineage>
        <taxon>Bacteria</taxon>
        <taxon>Bacillati</taxon>
        <taxon>Actinomycetota</taxon>
        <taxon>Actinomycetes</taxon>
        <taxon>Mycobacteriales</taxon>
        <taxon>Mycobacteriaceae</taxon>
        <taxon>Mycolicibacterium</taxon>
    </lineage>
</organism>
<keyword evidence="6" id="KW-1185">Reference proteome</keyword>
<dbReference type="GO" id="GO:0030246">
    <property type="term" value="F:carbohydrate binding"/>
    <property type="evidence" value="ECO:0007669"/>
    <property type="project" value="TreeGrafter"/>
</dbReference>
<name>A0A7I7SYH4_9MYCO</name>